<dbReference type="Proteomes" id="UP000016931">
    <property type="component" value="Unassembled WGS sequence"/>
</dbReference>
<organism evidence="4 5">
    <name type="scientific">Sphaerulina musiva (strain SO2202)</name>
    <name type="common">Poplar stem canker fungus</name>
    <name type="synonym">Septoria musiva</name>
    <dbReference type="NCBI Taxonomy" id="692275"/>
    <lineage>
        <taxon>Eukaryota</taxon>
        <taxon>Fungi</taxon>
        <taxon>Dikarya</taxon>
        <taxon>Ascomycota</taxon>
        <taxon>Pezizomycotina</taxon>
        <taxon>Dothideomycetes</taxon>
        <taxon>Dothideomycetidae</taxon>
        <taxon>Mycosphaerellales</taxon>
        <taxon>Mycosphaerellaceae</taxon>
        <taxon>Sphaerulina</taxon>
    </lineage>
</organism>
<dbReference type="AlphaFoldDB" id="M3C0M3"/>
<dbReference type="InterPro" id="IPR050316">
    <property type="entry name" value="Tyrosinase/Hemocyanin"/>
</dbReference>
<dbReference type="GO" id="GO:0046872">
    <property type="term" value="F:metal ion binding"/>
    <property type="evidence" value="ECO:0007669"/>
    <property type="project" value="UniProtKB-KW"/>
</dbReference>
<dbReference type="RefSeq" id="XP_016761987.1">
    <property type="nucleotide sequence ID" value="XM_016900703.1"/>
</dbReference>
<evidence type="ECO:0000256" key="1">
    <source>
        <dbReference type="ARBA" id="ARBA00022723"/>
    </source>
</evidence>
<dbReference type="OrthoDB" id="6132182at2759"/>
<dbReference type="SUPFAM" id="SSF48056">
    <property type="entry name" value="Di-copper centre-containing domain"/>
    <property type="match status" value="1"/>
</dbReference>
<evidence type="ECO:0000313" key="4">
    <source>
        <dbReference type="EMBL" id="EMF13866.1"/>
    </source>
</evidence>
<feature type="chain" id="PRO_5004031654" evidence="2">
    <location>
        <begin position="26"/>
        <end position="319"/>
    </location>
</feature>
<gene>
    <name evidence="4" type="ORF">SEPMUDRAFT_107819</name>
</gene>
<dbReference type="PANTHER" id="PTHR11474:SF127">
    <property type="entry name" value="TYROSINASE COPPER-BINDING DOMAIN-CONTAINING PROTEIN"/>
    <property type="match status" value="1"/>
</dbReference>
<dbReference type="EMBL" id="KB456263">
    <property type="protein sequence ID" value="EMF13866.1"/>
    <property type="molecule type" value="Genomic_DNA"/>
</dbReference>
<evidence type="ECO:0000313" key="5">
    <source>
        <dbReference type="Proteomes" id="UP000016931"/>
    </source>
</evidence>
<dbReference type="Pfam" id="PF00264">
    <property type="entry name" value="Tyrosinase"/>
    <property type="match status" value="1"/>
</dbReference>
<dbReference type="PANTHER" id="PTHR11474">
    <property type="entry name" value="TYROSINASE FAMILY MEMBER"/>
    <property type="match status" value="1"/>
</dbReference>
<feature type="signal peptide" evidence="2">
    <location>
        <begin position="1"/>
        <end position="25"/>
    </location>
</feature>
<dbReference type="InterPro" id="IPR002227">
    <property type="entry name" value="Tyrosinase_Cu-bd"/>
</dbReference>
<dbReference type="HOGENOM" id="CLU_872017_0_0_1"/>
<dbReference type="GeneID" id="27897840"/>
<name>M3C0M3_SPHMS</name>
<protein>
    <submittedName>
        <fullName evidence="4">Di-copper centre-containing protein</fullName>
    </submittedName>
</protein>
<dbReference type="InterPro" id="IPR008922">
    <property type="entry name" value="Di-copper_centre_dom_sf"/>
</dbReference>
<keyword evidence="5" id="KW-1185">Reference proteome</keyword>
<keyword evidence="1" id="KW-0479">Metal-binding</keyword>
<evidence type="ECO:0000259" key="3">
    <source>
        <dbReference type="PROSITE" id="PS00498"/>
    </source>
</evidence>
<dbReference type="STRING" id="692275.M3C0M3"/>
<sequence length="319" mass="36930">MPSTIAPFLHTSLLLFLPLLFYALAIIFPSSSIRSSSSSVDISSSAYDWNRDELPKCKKLLIRKEWHRWFIHLFDISLRDNCGYRGPTPYWDWSRDHADLFHSPIFEDSPEYGLGGTGDCDSTDCIVTTGAFAAGNFELAWPVQHSLRRNLTLLTGWFEHEQPQNRTLGPETVRNWTEQTKGDFFRFQHAMEALHDHVHNFVGGDLSGDCPKVMPEEACHGLADKFTPNDPLFWLHHGQLDRLWSRWQRHSSSNFHAFSGMPMSPHNMNDTRYDVDAHADFQMPFDTQGVSVSPRRVFDTESWPLCYRYMEEEEQKVEL</sequence>
<reference evidence="4 5" key="1">
    <citation type="journal article" date="2012" name="PLoS Pathog.">
        <title>Diverse lifestyles and strategies of plant pathogenesis encoded in the genomes of eighteen Dothideomycetes fungi.</title>
        <authorList>
            <person name="Ohm R.A."/>
            <person name="Feau N."/>
            <person name="Henrissat B."/>
            <person name="Schoch C.L."/>
            <person name="Horwitz B.A."/>
            <person name="Barry K.W."/>
            <person name="Condon B.J."/>
            <person name="Copeland A.C."/>
            <person name="Dhillon B."/>
            <person name="Glaser F."/>
            <person name="Hesse C.N."/>
            <person name="Kosti I."/>
            <person name="LaButti K."/>
            <person name="Lindquist E.A."/>
            <person name="Lucas S."/>
            <person name="Salamov A.A."/>
            <person name="Bradshaw R.E."/>
            <person name="Ciuffetti L."/>
            <person name="Hamelin R.C."/>
            <person name="Kema G.H.J."/>
            <person name="Lawrence C."/>
            <person name="Scott J.A."/>
            <person name="Spatafora J.W."/>
            <person name="Turgeon B.G."/>
            <person name="de Wit P.J.G.M."/>
            <person name="Zhong S."/>
            <person name="Goodwin S.B."/>
            <person name="Grigoriev I.V."/>
        </authorList>
    </citation>
    <scope>NUCLEOTIDE SEQUENCE [LARGE SCALE GENOMIC DNA]</scope>
    <source>
        <strain evidence="4 5">SO2202</strain>
    </source>
</reference>
<keyword evidence="2" id="KW-0732">Signal</keyword>
<dbReference type="eggNOG" id="ENOG502QRET">
    <property type="taxonomic scope" value="Eukaryota"/>
</dbReference>
<proteinExistence type="predicted"/>
<feature type="domain" description="Tyrosinase copper-binding" evidence="3">
    <location>
        <begin position="230"/>
        <end position="241"/>
    </location>
</feature>
<dbReference type="PRINTS" id="PR00092">
    <property type="entry name" value="TYROSINASE"/>
</dbReference>
<dbReference type="Gene3D" id="1.10.1280.10">
    <property type="entry name" value="Di-copper center containing domain from catechol oxidase"/>
    <property type="match status" value="1"/>
</dbReference>
<dbReference type="GO" id="GO:0016491">
    <property type="term" value="F:oxidoreductase activity"/>
    <property type="evidence" value="ECO:0007669"/>
    <property type="project" value="InterPro"/>
</dbReference>
<dbReference type="OMA" id="FDTESWP"/>
<accession>M3C0M3</accession>
<dbReference type="PROSITE" id="PS00498">
    <property type="entry name" value="TYROSINASE_2"/>
    <property type="match status" value="1"/>
</dbReference>
<evidence type="ECO:0000256" key="2">
    <source>
        <dbReference type="SAM" id="SignalP"/>
    </source>
</evidence>